<keyword evidence="7 10" id="KW-0472">Membrane</keyword>
<organism evidence="11 12">
    <name type="scientific">Sharpea azabuensis</name>
    <dbReference type="NCBI Taxonomy" id="322505"/>
    <lineage>
        <taxon>Bacteria</taxon>
        <taxon>Bacillati</taxon>
        <taxon>Bacillota</taxon>
        <taxon>Erysipelotrichia</taxon>
        <taxon>Erysipelotrichales</taxon>
        <taxon>Coprobacillaceae</taxon>
        <taxon>Sharpea</taxon>
    </lineage>
</organism>
<comment type="subunit">
    <text evidence="10">Probably interacts with PlsX.</text>
</comment>
<proteinExistence type="inferred from homology"/>
<comment type="subcellular location">
    <subcellularLocation>
        <location evidence="10">Cell membrane</location>
        <topology evidence="10">Multi-pass membrane protein</topology>
    </subcellularLocation>
</comment>
<accession>A0A1H6T7X3</accession>
<evidence type="ECO:0000256" key="2">
    <source>
        <dbReference type="ARBA" id="ARBA00022516"/>
    </source>
</evidence>
<evidence type="ECO:0000256" key="5">
    <source>
        <dbReference type="ARBA" id="ARBA00022989"/>
    </source>
</evidence>
<dbReference type="AlphaFoldDB" id="A0A1H6T7X3"/>
<keyword evidence="2 10" id="KW-0444">Lipid biosynthesis</keyword>
<evidence type="ECO:0000313" key="11">
    <source>
        <dbReference type="EMBL" id="SEI73217.1"/>
    </source>
</evidence>
<keyword evidence="12" id="KW-1185">Reference proteome</keyword>
<dbReference type="eggNOG" id="COG0344">
    <property type="taxonomic scope" value="Bacteria"/>
</dbReference>
<keyword evidence="8 10" id="KW-0594">Phospholipid biosynthesis</keyword>
<dbReference type="GO" id="GO:0008654">
    <property type="term" value="P:phospholipid biosynthetic process"/>
    <property type="evidence" value="ECO:0007669"/>
    <property type="project" value="UniProtKB-UniRule"/>
</dbReference>
<comment type="similarity">
    <text evidence="10">Belongs to the PlsY family.</text>
</comment>
<gene>
    <name evidence="10" type="primary">plsY</name>
    <name evidence="11" type="ORF">SAMN04487834_10201</name>
</gene>
<dbReference type="PANTHER" id="PTHR30309">
    <property type="entry name" value="INNER MEMBRANE PROTEIN YGIH"/>
    <property type="match status" value="1"/>
</dbReference>
<dbReference type="GO" id="GO:0005886">
    <property type="term" value="C:plasma membrane"/>
    <property type="evidence" value="ECO:0007669"/>
    <property type="project" value="UniProtKB-SubCell"/>
</dbReference>
<dbReference type="InterPro" id="IPR003811">
    <property type="entry name" value="G3P_acylTferase_PlsY"/>
</dbReference>
<comment type="catalytic activity">
    <reaction evidence="10">
        <text>an acyl phosphate + sn-glycerol 3-phosphate = a 1-acyl-sn-glycero-3-phosphate + phosphate</text>
        <dbReference type="Rhea" id="RHEA:34075"/>
        <dbReference type="ChEBI" id="CHEBI:43474"/>
        <dbReference type="ChEBI" id="CHEBI:57597"/>
        <dbReference type="ChEBI" id="CHEBI:57970"/>
        <dbReference type="ChEBI" id="CHEBI:59918"/>
        <dbReference type="EC" id="2.3.1.275"/>
    </reaction>
</comment>
<comment type="caution">
    <text evidence="10">Lacks conserved residue(s) required for the propagation of feature annotation.</text>
</comment>
<feature type="transmembrane region" description="Helical" evidence="10">
    <location>
        <begin position="122"/>
        <end position="154"/>
    </location>
</feature>
<evidence type="ECO:0000313" key="12">
    <source>
        <dbReference type="Proteomes" id="UP000183028"/>
    </source>
</evidence>
<dbReference type="Proteomes" id="UP000183028">
    <property type="component" value="Unassembled WGS sequence"/>
</dbReference>
<dbReference type="EMBL" id="FNYK01000020">
    <property type="protein sequence ID" value="SEI73217.1"/>
    <property type="molecule type" value="Genomic_DNA"/>
</dbReference>
<keyword evidence="6 10" id="KW-0443">Lipid metabolism</keyword>
<feature type="transmembrane region" description="Helical" evidence="10">
    <location>
        <begin position="83"/>
        <end position="102"/>
    </location>
</feature>
<dbReference type="UniPathway" id="UPA00085"/>
<keyword evidence="4 10" id="KW-0812">Transmembrane</keyword>
<dbReference type="Pfam" id="PF02660">
    <property type="entry name" value="G3P_acyltransf"/>
    <property type="match status" value="1"/>
</dbReference>
<evidence type="ECO:0000256" key="9">
    <source>
        <dbReference type="ARBA" id="ARBA00023264"/>
    </source>
</evidence>
<evidence type="ECO:0000256" key="1">
    <source>
        <dbReference type="ARBA" id="ARBA00022475"/>
    </source>
</evidence>
<evidence type="ECO:0000256" key="8">
    <source>
        <dbReference type="ARBA" id="ARBA00023209"/>
    </source>
</evidence>
<dbReference type="RefSeq" id="WP_033163093.1">
    <property type="nucleotide sequence ID" value="NZ_CACVPP010000104.1"/>
</dbReference>
<dbReference type="PANTHER" id="PTHR30309:SF0">
    <property type="entry name" value="GLYCEROL-3-PHOSPHATE ACYLTRANSFERASE-RELATED"/>
    <property type="match status" value="1"/>
</dbReference>
<comment type="pathway">
    <text evidence="10">Lipid metabolism; phospholipid metabolism.</text>
</comment>
<keyword evidence="5 10" id="KW-1133">Transmembrane helix</keyword>
<reference evidence="12" key="1">
    <citation type="submission" date="2016-10" db="EMBL/GenBank/DDBJ databases">
        <authorList>
            <person name="Varghese N."/>
        </authorList>
    </citation>
    <scope>NUCLEOTIDE SEQUENCE [LARGE SCALE GENOMIC DNA]</scope>
    <source>
        <strain evidence="12">DSM 20406</strain>
    </source>
</reference>
<dbReference type="GO" id="GO:0043772">
    <property type="term" value="F:acyl-phosphate glycerol-3-phosphate acyltransferase activity"/>
    <property type="evidence" value="ECO:0007669"/>
    <property type="project" value="UniProtKB-UniRule"/>
</dbReference>
<keyword evidence="1 10" id="KW-1003">Cell membrane</keyword>
<evidence type="ECO:0000256" key="4">
    <source>
        <dbReference type="ARBA" id="ARBA00022692"/>
    </source>
</evidence>
<dbReference type="OrthoDB" id="9777124at2"/>
<evidence type="ECO:0000256" key="7">
    <source>
        <dbReference type="ARBA" id="ARBA00023136"/>
    </source>
</evidence>
<evidence type="ECO:0000256" key="3">
    <source>
        <dbReference type="ARBA" id="ARBA00022679"/>
    </source>
</evidence>
<dbReference type="GeneID" id="54120488"/>
<protein>
    <recommendedName>
        <fullName evidence="10">Glycerol-3-phosphate acyltransferase</fullName>
    </recommendedName>
    <alternativeName>
        <fullName evidence="10">Acyl-PO4 G3P acyltransferase</fullName>
    </alternativeName>
    <alternativeName>
        <fullName evidence="10">Acyl-phosphate--glycerol-3-phosphate acyltransferase</fullName>
    </alternativeName>
    <alternativeName>
        <fullName evidence="10">G3P acyltransferase</fullName>
        <shortName evidence="10">GPAT</shortName>
        <ecNumber evidence="10">2.3.1.275</ecNumber>
    </alternativeName>
    <alternativeName>
        <fullName evidence="10">Lysophosphatidic acid synthase</fullName>
        <shortName evidence="10">LPA synthase</shortName>
    </alternativeName>
</protein>
<evidence type="ECO:0000256" key="10">
    <source>
        <dbReference type="HAMAP-Rule" id="MF_01043"/>
    </source>
</evidence>
<feature type="transmembrane region" description="Helical" evidence="10">
    <location>
        <begin position="42"/>
        <end position="71"/>
    </location>
</feature>
<keyword evidence="3 10" id="KW-0808">Transferase</keyword>
<dbReference type="SMART" id="SM01207">
    <property type="entry name" value="G3P_acyltransf"/>
    <property type="match status" value="1"/>
</dbReference>
<sequence>MQILFILIIGYGLGNILTGDIVSRIYTKKSAFELGTSHNPGMANITAHIGIIPGILVLLGDILKTVIAIVIAIKCFDGGRMGILYAGLGATLGHNFPFWHHFKGGKGVTTTATTIFLYSPMLAFIALIAGLIVVIVTKYLALGAVVIVFAYMALVARTPQELLVCALFTALMVYRNYSQLKLIPSGQAEKNDILSKFKKKH</sequence>
<dbReference type="STRING" id="322505.SAMN04487836_14318"/>
<comment type="function">
    <text evidence="10">Catalyzes the transfer of an acyl group from acyl-phosphate (acyl-PO(4)) to glycerol-3-phosphate (G3P) to form lysophosphatidic acid (LPA). This enzyme utilizes acyl-phosphate as fatty acyl donor, but not acyl-CoA or acyl-ACP.</text>
</comment>
<keyword evidence="11" id="KW-0012">Acyltransferase</keyword>
<name>A0A1H6T7X3_9FIRM</name>
<dbReference type="HAMAP" id="MF_01043">
    <property type="entry name" value="PlsY"/>
    <property type="match status" value="1"/>
</dbReference>
<evidence type="ECO:0000256" key="6">
    <source>
        <dbReference type="ARBA" id="ARBA00023098"/>
    </source>
</evidence>
<keyword evidence="9 10" id="KW-1208">Phospholipid metabolism</keyword>
<dbReference type="EC" id="2.3.1.275" evidence="10"/>